<accession>A0A0D2GDW4</accession>
<evidence type="ECO:0000313" key="5">
    <source>
        <dbReference type="EMBL" id="KIW76855.1"/>
    </source>
</evidence>
<dbReference type="GO" id="GO:0000228">
    <property type="term" value="C:nuclear chromosome"/>
    <property type="evidence" value="ECO:0007669"/>
    <property type="project" value="TreeGrafter"/>
</dbReference>
<dbReference type="SUPFAM" id="SSF49417">
    <property type="entry name" value="p53-like transcription factors"/>
    <property type="match status" value="1"/>
</dbReference>
<dbReference type="PANTHER" id="PTHR35144:SF2">
    <property type="entry name" value="MEIOSIS-SPECIFIC TRANSCRIPTION FACTOR NDT80"/>
    <property type="match status" value="1"/>
</dbReference>
<evidence type="ECO:0000259" key="4">
    <source>
        <dbReference type="PROSITE" id="PS51517"/>
    </source>
</evidence>
<dbReference type="GO" id="GO:0045944">
    <property type="term" value="P:positive regulation of transcription by RNA polymerase II"/>
    <property type="evidence" value="ECO:0007669"/>
    <property type="project" value="TreeGrafter"/>
</dbReference>
<dbReference type="Proteomes" id="UP000053029">
    <property type="component" value="Unassembled WGS sequence"/>
</dbReference>
<protein>
    <submittedName>
        <fullName evidence="5">Unplaced genomic scaffold supercont1.6, whole genome shotgun sequence</fullName>
    </submittedName>
</protein>
<dbReference type="InterPro" id="IPR024061">
    <property type="entry name" value="NDT80_DNA-bd_dom"/>
</dbReference>
<feature type="DNA-binding region" description="NDT80" evidence="2">
    <location>
        <begin position="87"/>
        <end position="344"/>
    </location>
</feature>
<dbReference type="GO" id="GO:0003700">
    <property type="term" value="F:DNA-binding transcription factor activity"/>
    <property type="evidence" value="ECO:0007669"/>
    <property type="project" value="UniProtKB-UniRule"/>
</dbReference>
<evidence type="ECO:0000256" key="3">
    <source>
        <dbReference type="SAM" id="MobiDB-lite"/>
    </source>
</evidence>
<organism evidence="5 6">
    <name type="scientific">Fonsecaea pedrosoi CBS 271.37</name>
    <dbReference type="NCBI Taxonomy" id="1442368"/>
    <lineage>
        <taxon>Eukaryota</taxon>
        <taxon>Fungi</taxon>
        <taxon>Dikarya</taxon>
        <taxon>Ascomycota</taxon>
        <taxon>Pezizomycotina</taxon>
        <taxon>Eurotiomycetes</taxon>
        <taxon>Chaetothyriomycetidae</taxon>
        <taxon>Chaetothyriales</taxon>
        <taxon>Herpotrichiellaceae</taxon>
        <taxon>Fonsecaea</taxon>
    </lineage>
</organism>
<feature type="domain" description="NDT80" evidence="4">
    <location>
        <begin position="87"/>
        <end position="344"/>
    </location>
</feature>
<proteinExistence type="predicted"/>
<feature type="region of interest" description="Disordered" evidence="3">
    <location>
        <begin position="1"/>
        <end position="71"/>
    </location>
</feature>
<dbReference type="InterPro" id="IPR052605">
    <property type="entry name" value="Fungal_trans_regulator"/>
</dbReference>
<dbReference type="Gene3D" id="2.60.40.1390">
    <property type="entry name" value="NDT80 DNA-binding domain"/>
    <property type="match status" value="1"/>
</dbReference>
<dbReference type="HOGENOM" id="CLU_737778_0_0_1"/>
<dbReference type="PANTHER" id="PTHR35144">
    <property type="entry name" value="MEIOSIS-SPECIFIC TRANSCRIPTION FACTOR NDT80"/>
    <property type="match status" value="1"/>
</dbReference>
<dbReference type="EMBL" id="KN846974">
    <property type="protein sequence ID" value="KIW76855.1"/>
    <property type="molecule type" value="Genomic_DNA"/>
</dbReference>
<keyword evidence="6" id="KW-1185">Reference proteome</keyword>
<reference evidence="5 6" key="1">
    <citation type="submission" date="2015-01" db="EMBL/GenBank/DDBJ databases">
        <title>The Genome Sequence of Fonsecaea pedrosoi CBS 271.37.</title>
        <authorList>
            <consortium name="The Broad Institute Genomics Platform"/>
            <person name="Cuomo C."/>
            <person name="de Hoog S."/>
            <person name="Gorbushina A."/>
            <person name="Stielow B."/>
            <person name="Teixiera M."/>
            <person name="Abouelleil A."/>
            <person name="Chapman S.B."/>
            <person name="Priest M."/>
            <person name="Young S.K."/>
            <person name="Wortman J."/>
            <person name="Nusbaum C."/>
            <person name="Birren B."/>
        </authorList>
    </citation>
    <scope>NUCLEOTIDE SEQUENCE [LARGE SCALE GENOMIC DNA]</scope>
    <source>
        <strain evidence="5 6">CBS 271.37</strain>
    </source>
</reference>
<name>A0A0D2GDW4_9EURO</name>
<dbReference type="PROSITE" id="PS51517">
    <property type="entry name" value="NDT80"/>
    <property type="match status" value="1"/>
</dbReference>
<dbReference type="GO" id="GO:0003677">
    <property type="term" value="F:DNA binding"/>
    <property type="evidence" value="ECO:0007669"/>
    <property type="project" value="UniProtKB-KW"/>
</dbReference>
<dbReference type="AlphaFoldDB" id="A0A0D2GDW4"/>
<feature type="compositionally biased region" description="Basic and acidic residues" evidence="3">
    <location>
        <begin position="366"/>
        <end position="375"/>
    </location>
</feature>
<evidence type="ECO:0000256" key="2">
    <source>
        <dbReference type="PROSITE-ProRule" id="PRU00850"/>
    </source>
</evidence>
<feature type="region of interest" description="Disordered" evidence="3">
    <location>
        <begin position="350"/>
        <end position="375"/>
    </location>
</feature>
<evidence type="ECO:0000256" key="1">
    <source>
        <dbReference type="ARBA" id="ARBA00023125"/>
    </source>
</evidence>
<dbReference type="Pfam" id="PF05224">
    <property type="entry name" value="NDT80_PhoG"/>
    <property type="match status" value="1"/>
</dbReference>
<dbReference type="InterPro" id="IPR008967">
    <property type="entry name" value="p53-like_TF_DNA-bd_sf"/>
</dbReference>
<dbReference type="GeneID" id="25308789"/>
<dbReference type="VEuPathDB" id="FungiDB:Z517_09299"/>
<evidence type="ECO:0000313" key="6">
    <source>
        <dbReference type="Proteomes" id="UP000053029"/>
    </source>
</evidence>
<dbReference type="InterPro" id="IPR037141">
    <property type="entry name" value="NDT80_DNA-bd_dom_sf"/>
</dbReference>
<feature type="compositionally biased region" description="Basic and acidic residues" evidence="3">
    <location>
        <begin position="1"/>
        <end position="13"/>
    </location>
</feature>
<sequence>MERRLPSDGEFLHFPEPSSSRGTVAQAGFGGGYNPMREPVVTPDGIAAPTSSGSMPRAPVDANSAHTSRDDMSPGLKFAWDDVYVVEDGHFVDPRELVRSTTLSLLLNKRYLPDTPEFLPFIPRGTMSYMCPSGVEAEFKLLGGLPLGFSLEDGQWVTHRTQYFAATGTVTIRPWYPANHLVFTSDDGCTSGYVVGFGLGISAKHAKEYEFSVAPKLLQFTAKRVKNETCEPDIIDLNPCEVSATPEGEEFPNILVNRADARWASKEGVTQHTYERLQFTKATINRQTQKFFQVEMILYAKLVDQAGYPVEFGTTSNGWSIIGSMESTEVMVRGRNRGYFKEVAEKKTERKKERLAMEQDMEGSSESDRTMVIDE</sequence>
<gene>
    <name evidence="5" type="ORF">Z517_09299</name>
</gene>
<dbReference type="GO" id="GO:0051321">
    <property type="term" value="P:meiotic cell cycle"/>
    <property type="evidence" value="ECO:0007669"/>
    <property type="project" value="TreeGrafter"/>
</dbReference>
<dbReference type="RefSeq" id="XP_013280663.1">
    <property type="nucleotide sequence ID" value="XM_013425209.1"/>
</dbReference>
<keyword evidence="1 2" id="KW-0238">DNA-binding</keyword>